<proteinExistence type="inferred from homology"/>
<accession>A0A3R9P6X2</accession>
<dbReference type="NCBIfam" id="NF010222">
    <property type="entry name" value="PRK13678.2-5"/>
    <property type="match status" value="1"/>
</dbReference>
<dbReference type="Proteomes" id="UP000275076">
    <property type="component" value="Unassembled WGS sequence"/>
</dbReference>
<dbReference type="EMBL" id="RBVX01000023">
    <property type="protein sequence ID" value="RSL31583.1"/>
    <property type="molecule type" value="Genomic_DNA"/>
</dbReference>
<gene>
    <name evidence="3" type="ORF">D7Z54_20325</name>
</gene>
<evidence type="ECO:0000256" key="2">
    <source>
        <dbReference type="HAMAP-Rule" id="MF_01448"/>
    </source>
</evidence>
<dbReference type="PANTHER" id="PTHR40066">
    <property type="entry name" value="UPF0473 PROTEIN CBO2561/CLC_2432"/>
    <property type="match status" value="1"/>
</dbReference>
<keyword evidence="4" id="KW-1185">Reference proteome</keyword>
<dbReference type="Pfam" id="PF06949">
    <property type="entry name" value="DUF1292"/>
    <property type="match status" value="1"/>
</dbReference>
<dbReference type="RefSeq" id="WP_125558438.1">
    <property type="nucleotide sequence ID" value="NZ_RBVX01000023.1"/>
</dbReference>
<sequence>MAEEEKERIVIPDEDGNEHLFDMLFTFDVDDTGYSYMVLTAAGEQENEEEEVEVFAFRYEEVEGDEDSELSLFPIETDEEWNMVEEMVETFSSGEEEGEEE</sequence>
<dbReference type="HAMAP" id="MF_01448">
    <property type="entry name" value="UPF0473"/>
    <property type="match status" value="1"/>
</dbReference>
<dbReference type="PANTHER" id="PTHR40066:SF1">
    <property type="entry name" value="UPF0473 PROTEIN CBO2561_CLC_2432"/>
    <property type="match status" value="1"/>
</dbReference>
<protein>
    <recommendedName>
        <fullName evidence="2">UPF0473 protein D7Z54_20325</fullName>
    </recommendedName>
</protein>
<organism evidence="3 4">
    <name type="scientific">Salibacterium salarium</name>
    <dbReference type="NCBI Taxonomy" id="284579"/>
    <lineage>
        <taxon>Bacteria</taxon>
        <taxon>Bacillati</taxon>
        <taxon>Bacillota</taxon>
        <taxon>Bacilli</taxon>
        <taxon>Bacillales</taxon>
        <taxon>Bacillaceae</taxon>
    </lineage>
</organism>
<dbReference type="InterPro" id="IPR009711">
    <property type="entry name" value="UPF0473"/>
</dbReference>
<dbReference type="AlphaFoldDB" id="A0A3R9P6X2"/>
<name>A0A3R9P6X2_9BACI</name>
<comment type="caution">
    <text evidence="3">The sequence shown here is derived from an EMBL/GenBank/DDBJ whole genome shotgun (WGS) entry which is preliminary data.</text>
</comment>
<evidence type="ECO:0000256" key="1">
    <source>
        <dbReference type="ARBA" id="ARBA00008439"/>
    </source>
</evidence>
<dbReference type="OrthoDB" id="2086132at2"/>
<evidence type="ECO:0000313" key="4">
    <source>
        <dbReference type="Proteomes" id="UP000275076"/>
    </source>
</evidence>
<evidence type="ECO:0000313" key="3">
    <source>
        <dbReference type="EMBL" id="RSL31583.1"/>
    </source>
</evidence>
<reference evidence="3 4" key="1">
    <citation type="submission" date="2018-10" db="EMBL/GenBank/DDBJ databases">
        <title>Draft genome sequence of Bacillus salarius IM0101, isolated from a hypersaline soil in Inner Mongolia, China.</title>
        <authorList>
            <person name="Yamprayoonswat W."/>
            <person name="Boonvisut S."/>
            <person name="Jumpathong W."/>
            <person name="Sittihan S."/>
            <person name="Ruangsuj P."/>
            <person name="Wanthongcharoen S."/>
            <person name="Thongpramul N."/>
            <person name="Pimmason S."/>
            <person name="Yu B."/>
            <person name="Yasawong M."/>
        </authorList>
    </citation>
    <scope>NUCLEOTIDE SEQUENCE [LARGE SCALE GENOMIC DNA]</scope>
    <source>
        <strain evidence="3 4">IM0101</strain>
    </source>
</reference>
<comment type="similarity">
    <text evidence="1 2">Belongs to the UPF0473 family.</text>
</comment>